<sequence>MERTYSVCCGVDVGKSSHHFAAIIPATGELVFDGKVEQSESGIRDALLSVSLFGSPVVVVDQPGNMAALLFAVCDDMGIAKGFITPRAMSKAIEMYGGDIKTDAHNALVIAEVSSSLPKLVKPVSEKSALYLRLSALMSYDRELTLESTRATNRLHDLLLSVSPALETHLEGKRVQSNFSLMVLSRYGGPAGLKKAGRGNVRRWLRSRKGMGEAALRRLDDLFEAIGRQSVTIAGSEYVEELIKQEASFLLTVLASRKKVAESRDELLSQMPEARLLMSLPGLGAVTCATFLAEVGDISRFPNASKLASYAGLAPKVRQSGKTIHSVTKPRGGNRRLKRVLVLSAGKSVQFCEESRAYYERKRSEGHSYGSCMMALARRRLNVMYAMLRDGTAYEKQNG</sequence>
<evidence type="ECO:0000259" key="1">
    <source>
        <dbReference type="Pfam" id="PF01548"/>
    </source>
</evidence>
<dbReference type="NCBIfam" id="NF033542">
    <property type="entry name" value="transpos_IS110"/>
    <property type="match status" value="1"/>
</dbReference>
<proteinExistence type="predicted"/>
<dbReference type="InterPro" id="IPR002525">
    <property type="entry name" value="Transp_IS110-like_N"/>
</dbReference>
<keyword evidence="4" id="KW-1185">Reference proteome</keyword>
<dbReference type="GO" id="GO:0004803">
    <property type="term" value="F:transposase activity"/>
    <property type="evidence" value="ECO:0007669"/>
    <property type="project" value="InterPro"/>
</dbReference>
<dbReference type="PANTHER" id="PTHR33055">
    <property type="entry name" value="TRANSPOSASE FOR INSERTION SEQUENCE ELEMENT IS1111A"/>
    <property type="match status" value="1"/>
</dbReference>
<evidence type="ECO:0000313" key="4">
    <source>
        <dbReference type="Proteomes" id="UP000293345"/>
    </source>
</evidence>
<comment type="caution">
    <text evidence="3">The sequence shown here is derived from an EMBL/GenBank/DDBJ whole genome shotgun (WGS) entry which is preliminary data.</text>
</comment>
<dbReference type="OrthoDB" id="3188901at2"/>
<organism evidence="3 4">
    <name type="scientific">Senegalimassilia faecalis</name>
    <dbReference type="NCBI Taxonomy" id="2509433"/>
    <lineage>
        <taxon>Bacteria</taxon>
        <taxon>Bacillati</taxon>
        <taxon>Actinomycetota</taxon>
        <taxon>Coriobacteriia</taxon>
        <taxon>Coriobacteriales</taxon>
        <taxon>Coriobacteriaceae</taxon>
        <taxon>Senegalimassilia</taxon>
    </lineage>
</organism>
<dbReference type="InterPro" id="IPR003346">
    <property type="entry name" value="Transposase_20"/>
</dbReference>
<name>A0A4Q2K3N8_9ACTN</name>
<gene>
    <name evidence="3" type="ORF">ET524_11245</name>
</gene>
<accession>A0A4Q2K3N8</accession>
<protein>
    <submittedName>
        <fullName evidence="3">IS110 family transposase</fullName>
    </submittedName>
</protein>
<dbReference type="Pfam" id="PF01548">
    <property type="entry name" value="DEDD_Tnp_IS110"/>
    <property type="match status" value="1"/>
</dbReference>
<dbReference type="PANTHER" id="PTHR33055:SF3">
    <property type="entry name" value="PUTATIVE TRANSPOSASE FOR IS117-RELATED"/>
    <property type="match status" value="1"/>
</dbReference>
<evidence type="ECO:0000313" key="3">
    <source>
        <dbReference type="EMBL" id="RXZ54990.1"/>
    </source>
</evidence>
<dbReference type="Pfam" id="PF02371">
    <property type="entry name" value="Transposase_20"/>
    <property type="match status" value="1"/>
</dbReference>
<evidence type="ECO:0000259" key="2">
    <source>
        <dbReference type="Pfam" id="PF02371"/>
    </source>
</evidence>
<dbReference type="InterPro" id="IPR047650">
    <property type="entry name" value="Transpos_IS110"/>
</dbReference>
<feature type="domain" description="Transposase IS110-like N-terminal" evidence="1">
    <location>
        <begin position="9"/>
        <end position="164"/>
    </location>
</feature>
<dbReference type="RefSeq" id="WP_129425920.1">
    <property type="nucleotide sequence ID" value="NZ_SDPW01000001.1"/>
</dbReference>
<reference evidence="3 4" key="1">
    <citation type="submission" date="2019-01" db="EMBL/GenBank/DDBJ databases">
        <title>Senegalimassilia sp. nov. KGMB04484 isolated human feces.</title>
        <authorList>
            <person name="Han K.-I."/>
            <person name="Kim J.-S."/>
            <person name="Lee K.C."/>
            <person name="Suh M.K."/>
            <person name="Eom M.K."/>
            <person name="Lee J.H."/>
            <person name="Park S.-H."/>
            <person name="Kang S.W."/>
            <person name="Park J.-E."/>
            <person name="Oh B.S."/>
            <person name="Yu S.Y."/>
            <person name="Choi S.-H."/>
            <person name="Lee D.H."/>
            <person name="Yoon H."/>
            <person name="Kim B.-Y."/>
            <person name="Lee J.H."/>
            <person name="Lee J.-S."/>
        </authorList>
    </citation>
    <scope>NUCLEOTIDE SEQUENCE [LARGE SCALE GENOMIC DNA]</scope>
    <source>
        <strain evidence="3 4">KGMB04484</strain>
    </source>
</reference>
<feature type="domain" description="Transposase IS116/IS110/IS902 C-terminal" evidence="2">
    <location>
        <begin position="274"/>
        <end position="360"/>
    </location>
</feature>
<dbReference type="EMBL" id="SDPW01000001">
    <property type="protein sequence ID" value="RXZ54990.1"/>
    <property type="molecule type" value="Genomic_DNA"/>
</dbReference>
<dbReference type="Proteomes" id="UP000293345">
    <property type="component" value="Unassembled WGS sequence"/>
</dbReference>
<dbReference type="GO" id="GO:0006313">
    <property type="term" value="P:DNA transposition"/>
    <property type="evidence" value="ECO:0007669"/>
    <property type="project" value="InterPro"/>
</dbReference>
<dbReference type="GO" id="GO:0003677">
    <property type="term" value="F:DNA binding"/>
    <property type="evidence" value="ECO:0007669"/>
    <property type="project" value="InterPro"/>
</dbReference>
<dbReference type="AlphaFoldDB" id="A0A4Q2K3N8"/>